<dbReference type="PANTHER" id="PTHR34106:SF5">
    <property type="entry name" value="GLYCOSIDASE"/>
    <property type="match status" value="1"/>
</dbReference>
<dbReference type="Gene3D" id="2.115.10.20">
    <property type="entry name" value="Glycosyl hydrolase domain, family 43"/>
    <property type="match status" value="1"/>
</dbReference>
<gene>
    <name evidence="4" type="ORF">A2714_04735</name>
</gene>
<comment type="caution">
    <text evidence="4">The sequence shown here is derived from an EMBL/GenBank/DDBJ whole genome shotgun (WGS) entry which is preliminary data.</text>
</comment>
<accession>A0A1F7XZ61</accession>
<name>A0A1F7XZ61_9BACT</name>
<keyword evidence="2" id="KW-0808">Transferase</keyword>
<dbReference type="EMBL" id="MGGE01000044">
    <property type="protein sequence ID" value="OGM20323.1"/>
    <property type="molecule type" value="Genomic_DNA"/>
</dbReference>
<dbReference type="GO" id="GO:0016757">
    <property type="term" value="F:glycosyltransferase activity"/>
    <property type="evidence" value="ECO:0007669"/>
    <property type="project" value="UniProtKB-KW"/>
</dbReference>
<evidence type="ECO:0000313" key="4">
    <source>
        <dbReference type="EMBL" id="OGM20323.1"/>
    </source>
</evidence>
<organism evidence="4 5">
    <name type="scientific">Candidatus Woesebacteria bacterium RIFCSPHIGHO2_01_FULL_38_9</name>
    <dbReference type="NCBI Taxonomy" id="1802492"/>
    <lineage>
        <taxon>Bacteria</taxon>
        <taxon>Candidatus Woeseibacteriota</taxon>
    </lineage>
</organism>
<evidence type="ECO:0000313" key="5">
    <source>
        <dbReference type="Proteomes" id="UP000178419"/>
    </source>
</evidence>
<protein>
    <recommendedName>
        <fullName evidence="6">Glycosidase</fullName>
    </recommendedName>
</protein>
<keyword evidence="1" id="KW-0328">Glycosyltransferase</keyword>
<dbReference type="AlphaFoldDB" id="A0A1F7XZ61"/>
<dbReference type="Proteomes" id="UP000178419">
    <property type="component" value="Unassembled WGS sequence"/>
</dbReference>
<dbReference type="InterPro" id="IPR023296">
    <property type="entry name" value="Glyco_hydro_beta-prop_sf"/>
</dbReference>
<evidence type="ECO:0000256" key="3">
    <source>
        <dbReference type="ARBA" id="ARBA00024356"/>
    </source>
</evidence>
<sequence>MEVGVKETQNVTFNPSIESDPEVVGAMSMAVLRIEDYYEALYRELHRPNVSEPVLYSALGFVTSPNGIDFERSGIVALSPDKRPDSWDRLAVEDPTVVVVQTEKGNKYHVFHTAVRPVSVGVETAIQLATGPSLDKIGDRKLVLTPQDVKTELGKVNMVKEPEFFMTKDGDWLMIYEFADNERSRIAMARSTGKNVEGPYKGHRLLFDVREDKWDSQHVSPGPIFATSRGDIFIFYNGRGPRSPEDQTPTWAVGCAIIDPVRESIFQRSEKPLIIPPGEIGPDNQLIAFANSLVKEEGGVTQNLYYTIADRRSAVATVDVSRI</sequence>
<evidence type="ECO:0000256" key="1">
    <source>
        <dbReference type="ARBA" id="ARBA00022676"/>
    </source>
</evidence>
<dbReference type="SUPFAM" id="SSF75005">
    <property type="entry name" value="Arabinanase/levansucrase/invertase"/>
    <property type="match status" value="1"/>
</dbReference>
<proteinExistence type="inferred from homology"/>
<dbReference type="Pfam" id="PF04041">
    <property type="entry name" value="Glyco_hydro_130"/>
    <property type="match status" value="1"/>
</dbReference>
<reference evidence="4 5" key="1">
    <citation type="journal article" date="2016" name="Nat. Commun.">
        <title>Thousands of microbial genomes shed light on interconnected biogeochemical processes in an aquifer system.</title>
        <authorList>
            <person name="Anantharaman K."/>
            <person name="Brown C.T."/>
            <person name="Hug L.A."/>
            <person name="Sharon I."/>
            <person name="Castelle C.J."/>
            <person name="Probst A.J."/>
            <person name="Thomas B.C."/>
            <person name="Singh A."/>
            <person name="Wilkins M.J."/>
            <person name="Karaoz U."/>
            <person name="Brodie E.L."/>
            <person name="Williams K.H."/>
            <person name="Hubbard S.S."/>
            <person name="Banfield J.F."/>
        </authorList>
    </citation>
    <scope>NUCLEOTIDE SEQUENCE [LARGE SCALE GENOMIC DNA]</scope>
</reference>
<dbReference type="InterPro" id="IPR007184">
    <property type="entry name" value="Mannoside_phosphorylase"/>
</dbReference>
<dbReference type="PANTHER" id="PTHR34106">
    <property type="entry name" value="GLYCOSIDASE"/>
    <property type="match status" value="1"/>
</dbReference>
<evidence type="ECO:0008006" key="6">
    <source>
        <dbReference type="Google" id="ProtNLM"/>
    </source>
</evidence>
<evidence type="ECO:0000256" key="2">
    <source>
        <dbReference type="ARBA" id="ARBA00022679"/>
    </source>
</evidence>
<comment type="similarity">
    <text evidence="3">Belongs to the glycosyl hydrolase 130 family.</text>
</comment>